<feature type="transmembrane region" description="Helical" evidence="16">
    <location>
        <begin position="187"/>
        <end position="208"/>
    </location>
</feature>
<evidence type="ECO:0000256" key="10">
    <source>
        <dbReference type="ARBA" id="ARBA00022837"/>
    </source>
</evidence>
<dbReference type="GO" id="GO:0009705">
    <property type="term" value="C:plant-type vacuole membrane"/>
    <property type="evidence" value="ECO:0007669"/>
    <property type="project" value="TreeGrafter"/>
</dbReference>
<keyword evidence="6 16" id="KW-0812">Transmembrane</keyword>
<evidence type="ECO:0000313" key="18">
    <source>
        <dbReference type="EMBL" id="KAK1296926.1"/>
    </source>
</evidence>
<keyword evidence="15 18" id="KW-0407">Ion channel</keyword>
<dbReference type="PANTHER" id="PTHR11003:SF291">
    <property type="entry name" value="IP11374P"/>
    <property type="match status" value="1"/>
</dbReference>
<dbReference type="PRINTS" id="PR01333">
    <property type="entry name" value="2POREKCHANEL"/>
</dbReference>
<evidence type="ECO:0000313" key="19">
    <source>
        <dbReference type="Proteomes" id="UP001180020"/>
    </source>
</evidence>
<dbReference type="GO" id="GO:0005242">
    <property type="term" value="F:inward rectifier potassium channel activity"/>
    <property type="evidence" value="ECO:0007669"/>
    <property type="project" value="UniProtKB-ARBA"/>
</dbReference>
<evidence type="ECO:0000256" key="11">
    <source>
        <dbReference type="ARBA" id="ARBA00022958"/>
    </source>
</evidence>
<dbReference type="GO" id="GO:0030322">
    <property type="term" value="P:stabilization of membrane potential"/>
    <property type="evidence" value="ECO:0007669"/>
    <property type="project" value="TreeGrafter"/>
</dbReference>
<evidence type="ECO:0000256" key="6">
    <source>
        <dbReference type="ARBA" id="ARBA00022692"/>
    </source>
</evidence>
<keyword evidence="5" id="KW-0926">Vacuole</keyword>
<evidence type="ECO:0000256" key="12">
    <source>
        <dbReference type="ARBA" id="ARBA00022989"/>
    </source>
</evidence>
<evidence type="ECO:0000259" key="17">
    <source>
        <dbReference type="Pfam" id="PF07885"/>
    </source>
</evidence>
<evidence type="ECO:0000256" key="5">
    <source>
        <dbReference type="ARBA" id="ARBA00022554"/>
    </source>
</evidence>
<feature type="domain" description="Potassium channel" evidence="17">
    <location>
        <begin position="75"/>
        <end position="152"/>
    </location>
</feature>
<dbReference type="GO" id="GO:0046872">
    <property type="term" value="F:metal ion binding"/>
    <property type="evidence" value="ECO:0007669"/>
    <property type="project" value="UniProtKB-KW"/>
</dbReference>
<evidence type="ECO:0000256" key="2">
    <source>
        <dbReference type="ARBA" id="ARBA00010159"/>
    </source>
</evidence>
<comment type="caution">
    <text evidence="18">The sequence shown here is derived from an EMBL/GenBank/DDBJ whole genome shotgun (WGS) entry which is preliminary data.</text>
</comment>
<evidence type="ECO:0000256" key="4">
    <source>
        <dbReference type="ARBA" id="ARBA00022538"/>
    </source>
</evidence>
<keyword evidence="13" id="KW-0406">Ion transport</keyword>
<evidence type="ECO:0000256" key="9">
    <source>
        <dbReference type="ARBA" id="ARBA00022826"/>
    </source>
</evidence>
<dbReference type="Gene3D" id="1.10.287.70">
    <property type="match status" value="2"/>
</dbReference>
<keyword evidence="7" id="KW-0479">Metal-binding</keyword>
<dbReference type="EMBL" id="JAUJYO010000015">
    <property type="protein sequence ID" value="KAK1296926.1"/>
    <property type="molecule type" value="Genomic_DNA"/>
</dbReference>
<keyword evidence="4" id="KW-0633">Potassium transport</keyword>
<dbReference type="GO" id="GO:0015271">
    <property type="term" value="F:outward rectifier potassium channel activity"/>
    <property type="evidence" value="ECO:0007669"/>
    <property type="project" value="TreeGrafter"/>
</dbReference>
<dbReference type="SUPFAM" id="SSF81324">
    <property type="entry name" value="Voltage-gated potassium channels"/>
    <property type="match status" value="2"/>
</dbReference>
<dbReference type="GO" id="GO:0030007">
    <property type="term" value="P:intracellular potassium ion homeostasis"/>
    <property type="evidence" value="ECO:0007669"/>
    <property type="project" value="UniProtKB-ARBA"/>
</dbReference>
<dbReference type="Pfam" id="PF07885">
    <property type="entry name" value="Ion_trans_2"/>
    <property type="match status" value="2"/>
</dbReference>
<dbReference type="InterPro" id="IPR018247">
    <property type="entry name" value="EF_Hand_1_Ca_BS"/>
</dbReference>
<keyword evidence="8" id="KW-0677">Repeat</keyword>
<keyword evidence="11" id="KW-0630">Potassium</keyword>
<dbReference type="GO" id="GO:0022841">
    <property type="term" value="F:potassium ion leak channel activity"/>
    <property type="evidence" value="ECO:0007669"/>
    <property type="project" value="TreeGrafter"/>
</dbReference>
<feature type="domain" description="Potassium channel" evidence="17">
    <location>
        <begin position="193"/>
        <end position="264"/>
    </location>
</feature>
<name>A0AAV9D7N0_ACOCL</name>
<dbReference type="FunFam" id="1.10.287.70:FF:000128">
    <property type="entry name" value="Two-pore potassium channel 1"/>
    <property type="match status" value="1"/>
</dbReference>
<organism evidence="18 19">
    <name type="scientific">Acorus calamus</name>
    <name type="common">Sweet flag</name>
    <dbReference type="NCBI Taxonomy" id="4465"/>
    <lineage>
        <taxon>Eukaryota</taxon>
        <taxon>Viridiplantae</taxon>
        <taxon>Streptophyta</taxon>
        <taxon>Embryophyta</taxon>
        <taxon>Tracheophyta</taxon>
        <taxon>Spermatophyta</taxon>
        <taxon>Magnoliopsida</taxon>
        <taxon>Liliopsida</taxon>
        <taxon>Acoraceae</taxon>
        <taxon>Acorus</taxon>
    </lineage>
</organism>
<comment type="subcellular location">
    <subcellularLocation>
        <location evidence="1">Vacuole membrane</location>
        <topology evidence="1">Multi-pass membrane protein</topology>
    </subcellularLocation>
</comment>
<evidence type="ECO:0000256" key="15">
    <source>
        <dbReference type="ARBA" id="ARBA00023303"/>
    </source>
</evidence>
<dbReference type="FunFam" id="1.10.287.70:FF:000127">
    <property type="entry name" value="Calcium-activated outward-rectifying potassium channel 1"/>
    <property type="match status" value="1"/>
</dbReference>
<keyword evidence="3" id="KW-0813">Transport</keyword>
<dbReference type="InterPro" id="IPR013099">
    <property type="entry name" value="K_chnl_dom"/>
</dbReference>
<feature type="transmembrane region" description="Helical" evidence="16">
    <location>
        <begin position="241"/>
        <end position="262"/>
    </location>
</feature>
<evidence type="ECO:0000256" key="1">
    <source>
        <dbReference type="ARBA" id="ARBA00004128"/>
    </source>
</evidence>
<keyword evidence="10" id="KW-0106">Calcium</keyword>
<sequence>MASTDAKQPLVSVHSTPPFTDTKKSGFCHSISAPTTDTQLESGRSGRVKASFPGSKLILGGIHPSFRQVILLLAIYLGSGITCFFFVRHQLSGKKINVIIDALYFSVVTMTTVGYGDIVPNSALTKLLACAFVFFGMALVALFLSKAADYLVEKQEMLLIRGLHSRRKVGTSEILKELETNRVRYKFIISAMFLLVLIAVGTAVLWRVEKLEFIDAFYCVCSTITTLGYGDKSFSTEGGRVFAIIWILTSTICVAQFFLYLAELNAEKRQQLLTKWVLKRRTTFMDLEAADIDKDGVVGSADFVIYKLKEMGKISQEDITIVMEEFENLDVDHSGTLSVSDLLISQSTR</sequence>
<keyword evidence="9" id="KW-0631">Potassium channel</keyword>
<dbReference type="PANTHER" id="PTHR11003">
    <property type="entry name" value="POTASSIUM CHANNEL, SUBFAMILY K"/>
    <property type="match status" value="1"/>
</dbReference>
<comment type="similarity">
    <text evidence="2">Belongs to the two pore domain potassium channel (TC 1.A.1.7) family.</text>
</comment>
<feature type="transmembrane region" description="Helical" evidence="16">
    <location>
        <begin position="99"/>
        <end position="118"/>
    </location>
</feature>
<gene>
    <name evidence="18" type="primary">TPK1</name>
    <name evidence="18" type="ORF">QJS10_CPB15g01639</name>
</gene>
<proteinExistence type="inferred from homology"/>
<dbReference type="GO" id="GO:0005886">
    <property type="term" value="C:plasma membrane"/>
    <property type="evidence" value="ECO:0007669"/>
    <property type="project" value="TreeGrafter"/>
</dbReference>
<dbReference type="Proteomes" id="UP001180020">
    <property type="component" value="Unassembled WGS sequence"/>
</dbReference>
<evidence type="ECO:0000256" key="14">
    <source>
        <dbReference type="ARBA" id="ARBA00023136"/>
    </source>
</evidence>
<dbReference type="InterPro" id="IPR003280">
    <property type="entry name" value="2pore_dom_K_chnl"/>
</dbReference>
<reference evidence="18" key="2">
    <citation type="submission" date="2023-06" db="EMBL/GenBank/DDBJ databases">
        <authorList>
            <person name="Ma L."/>
            <person name="Liu K.-W."/>
            <person name="Li Z."/>
            <person name="Hsiao Y.-Y."/>
            <person name="Qi Y."/>
            <person name="Fu T."/>
            <person name="Tang G."/>
            <person name="Zhang D."/>
            <person name="Sun W.-H."/>
            <person name="Liu D.-K."/>
            <person name="Li Y."/>
            <person name="Chen G.-Z."/>
            <person name="Liu X.-D."/>
            <person name="Liao X.-Y."/>
            <person name="Jiang Y.-T."/>
            <person name="Yu X."/>
            <person name="Hao Y."/>
            <person name="Huang J."/>
            <person name="Zhao X.-W."/>
            <person name="Ke S."/>
            <person name="Chen Y.-Y."/>
            <person name="Wu W.-L."/>
            <person name="Hsu J.-L."/>
            <person name="Lin Y.-F."/>
            <person name="Huang M.-D."/>
            <person name="Li C.-Y."/>
            <person name="Huang L."/>
            <person name="Wang Z.-W."/>
            <person name="Zhao X."/>
            <person name="Zhong W.-Y."/>
            <person name="Peng D.-H."/>
            <person name="Ahmad S."/>
            <person name="Lan S."/>
            <person name="Zhang J.-S."/>
            <person name="Tsai W.-C."/>
            <person name="Van De Peer Y."/>
            <person name="Liu Z.-J."/>
        </authorList>
    </citation>
    <scope>NUCLEOTIDE SEQUENCE</scope>
    <source>
        <strain evidence="18">CP</strain>
        <tissue evidence="18">Leaves</tissue>
    </source>
</reference>
<feature type="transmembrane region" description="Helical" evidence="16">
    <location>
        <begin position="69"/>
        <end position="87"/>
    </location>
</feature>
<evidence type="ECO:0000256" key="7">
    <source>
        <dbReference type="ARBA" id="ARBA00022723"/>
    </source>
</evidence>
<dbReference type="AlphaFoldDB" id="A0AAV9D7N0"/>
<protein>
    <submittedName>
        <fullName evidence="18">Two-pore potassium channel 1</fullName>
    </submittedName>
</protein>
<reference evidence="18" key="1">
    <citation type="journal article" date="2023" name="Nat. Commun.">
        <title>Diploid and tetraploid genomes of Acorus and the evolution of monocots.</title>
        <authorList>
            <person name="Ma L."/>
            <person name="Liu K.W."/>
            <person name="Li Z."/>
            <person name="Hsiao Y.Y."/>
            <person name="Qi Y."/>
            <person name="Fu T."/>
            <person name="Tang G.D."/>
            <person name="Zhang D."/>
            <person name="Sun W.H."/>
            <person name="Liu D.K."/>
            <person name="Li Y."/>
            <person name="Chen G.Z."/>
            <person name="Liu X.D."/>
            <person name="Liao X.Y."/>
            <person name="Jiang Y.T."/>
            <person name="Yu X."/>
            <person name="Hao Y."/>
            <person name="Huang J."/>
            <person name="Zhao X.W."/>
            <person name="Ke S."/>
            <person name="Chen Y.Y."/>
            <person name="Wu W.L."/>
            <person name="Hsu J.L."/>
            <person name="Lin Y.F."/>
            <person name="Huang M.D."/>
            <person name="Li C.Y."/>
            <person name="Huang L."/>
            <person name="Wang Z.W."/>
            <person name="Zhao X."/>
            <person name="Zhong W.Y."/>
            <person name="Peng D.H."/>
            <person name="Ahmad S."/>
            <person name="Lan S."/>
            <person name="Zhang J.S."/>
            <person name="Tsai W.C."/>
            <person name="Van de Peer Y."/>
            <person name="Liu Z.J."/>
        </authorList>
    </citation>
    <scope>NUCLEOTIDE SEQUENCE</scope>
    <source>
        <strain evidence="18">CP</strain>
    </source>
</reference>
<evidence type="ECO:0000256" key="8">
    <source>
        <dbReference type="ARBA" id="ARBA00022737"/>
    </source>
</evidence>
<keyword evidence="12 16" id="KW-1133">Transmembrane helix</keyword>
<evidence type="ECO:0000256" key="13">
    <source>
        <dbReference type="ARBA" id="ARBA00023065"/>
    </source>
</evidence>
<keyword evidence="19" id="KW-1185">Reference proteome</keyword>
<dbReference type="PROSITE" id="PS00018">
    <property type="entry name" value="EF_HAND_1"/>
    <property type="match status" value="1"/>
</dbReference>
<feature type="transmembrane region" description="Helical" evidence="16">
    <location>
        <begin position="124"/>
        <end position="144"/>
    </location>
</feature>
<evidence type="ECO:0000256" key="3">
    <source>
        <dbReference type="ARBA" id="ARBA00022448"/>
    </source>
</evidence>
<keyword evidence="14 16" id="KW-0472">Membrane</keyword>
<accession>A0AAV9D7N0</accession>
<evidence type="ECO:0000256" key="16">
    <source>
        <dbReference type="SAM" id="Phobius"/>
    </source>
</evidence>